<dbReference type="PANTHER" id="PTHR45823:SF1">
    <property type="entry name" value="T-SNARE COILED-COIL HOMOLOGY DOMAIN-CONTAINING PROTEIN"/>
    <property type="match status" value="1"/>
</dbReference>
<dbReference type="PANTHER" id="PTHR45823">
    <property type="entry name" value="T-SNARE COILED-COIL HOMOLOGY DOMAIN-CONTAINING PROTEIN"/>
    <property type="match status" value="1"/>
</dbReference>
<reference evidence="2 3" key="1">
    <citation type="journal article" date="2018" name="Sci. Rep.">
        <title>Comparative analysis of the Pocillopora damicornis genome highlights role of immune system in coral evolution.</title>
        <authorList>
            <person name="Cunning R."/>
            <person name="Bay R.A."/>
            <person name="Gillette P."/>
            <person name="Baker A.C."/>
            <person name="Traylor-Knowles N."/>
        </authorList>
    </citation>
    <scope>NUCLEOTIDE SEQUENCE [LARGE SCALE GENOMIC DNA]</scope>
    <source>
        <strain evidence="2">RSMAS</strain>
        <tissue evidence="2">Whole animal</tissue>
    </source>
</reference>
<gene>
    <name evidence="2" type="ORF">pdam_00019921</name>
</gene>
<dbReference type="Proteomes" id="UP000275408">
    <property type="component" value="Unassembled WGS sequence"/>
</dbReference>
<feature type="region of interest" description="Disordered" evidence="1">
    <location>
        <begin position="139"/>
        <end position="166"/>
    </location>
</feature>
<evidence type="ECO:0000313" key="3">
    <source>
        <dbReference type="Proteomes" id="UP000275408"/>
    </source>
</evidence>
<sequence>MNQWNDEQKGNYLATSLKGSALTVVRNLATETRQDYRALVAVLESRFGAAHQQEFHCTKFKSRLRRREESLQELAEDIERLTRLAYPLAPEDIKDLLAKEQFIDAILDGDTLLRLKQSKPQSLRAALELAMELESYRPASRQRDLHVREMSTAPIEETLTVPSDGK</sequence>
<dbReference type="EMBL" id="RCHS01001639">
    <property type="protein sequence ID" value="RMX52432.1"/>
    <property type="molecule type" value="Genomic_DNA"/>
</dbReference>
<dbReference type="STRING" id="46731.A0A3M6UFK6"/>
<keyword evidence="3" id="KW-1185">Reference proteome</keyword>
<protein>
    <recommendedName>
        <fullName evidence="4">Retrotransposon gag domain-containing protein</fullName>
    </recommendedName>
</protein>
<comment type="caution">
    <text evidence="2">The sequence shown here is derived from an EMBL/GenBank/DDBJ whole genome shotgun (WGS) entry which is preliminary data.</text>
</comment>
<evidence type="ECO:0000313" key="2">
    <source>
        <dbReference type="EMBL" id="RMX52432.1"/>
    </source>
</evidence>
<organism evidence="2 3">
    <name type="scientific">Pocillopora damicornis</name>
    <name type="common">Cauliflower coral</name>
    <name type="synonym">Millepora damicornis</name>
    <dbReference type="NCBI Taxonomy" id="46731"/>
    <lineage>
        <taxon>Eukaryota</taxon>
        <taxon>Metazoa</taxon>
        <taxon>Cnidaria</taxon>
        <taxon>Anthozoa</taxon>
        <taxon>Hexacorallia</taxon>
        <taxon>Scleractinia</taxon>
        <taxon>Astrocoeniina</taxon>
        <taxon>Pocilloporidae</taxon>
        <taxon>Pocillopora</taxon>
    </lineage>
</organism>
<proteinExistence type="predicted"/>
<evidence type="ECO:0000256" key="1">
    <source>
        <dbReference type="SAM" id="MobiDB-lite"/>
    </source>
</evidence>
<dbReference type="AlphaFoldDB" id="A0A3M6UFK6"/>
<accession>A0A3M6UFK6</accession>
<name>A0A3M6UFK6_POCDA</name>
<evidence type="ECO:0008006" key="4">
    <source>
        <dbReference type="Google" id="ProtNLM"/>
    </source>
</evidence>